<dbReference type="GO" id="GO:0006508">
    <property type="term" value="P:proteolysis"/>
    <property type="evidence" value="ECO:0007669"/>
    <property type="project" value="UniProtKB-KW"/>
</dbReference>
<evidence type="ECO:0000256" key="5">
    <source>
        <dbReference type="ARBA" id="ARBA00022801"/>
    </source>
</evidence>
<dbReference type="InterPro" id="IPR009003">
    <property type="entry name" value="Peptidase_S1_PA"/>
</dbReference>
<evidence type="ECO:0000256" key="4">
    <source>
        <dbReference type="ARBA" id="ARBA00022729"/>
    </source>
</evidence>
<dbReference type="STRING" id="1513793.SAMN06296036_12641"/>
<dbReference type="RefSeq" id="WP_132324269.1">
    <property type="nucleotide sequence ID" value="NZ_FWZT01000026.1"/>
</dbReference>
<dbReference type="OrthoDB" id="9805367at2"/>
<dbReference type="InterPro" id="IPR019500">
    <property type="entry name" value="Pep_S46"/>
</dbReference>
<evidence type="ECO:0000256" key="1">
    <source>
        <dbReference type="ARBA" id="ARBA00010491"/>
    </source>
</evidence>
<dbReference type="EMBL" id="FWZT01000026">
    <property type="protein sequence ID" value="SMF71160.1"/>
    <property type="molecule type" value="Genomic_DNA"/>
</dbReference>
<dbReference type="AlphaFoldDB" id="A0A1Y6CL63"/>
<dbReference type="EC" id="3.4.14.-" evidence="6"/>
<evidence type="ECO:0000313" key="8">
    <source>
        <dbReference type="Proteomes" id="UP000192907"/>
    </source>
</evidence>
<comment type="similarity">
    <text evidence="1 6">Belongs to the peptidase S46 family.</text>
</comment>
<sequence>MAIRQFMALMTAGTTLIAGGALAVEGMWQPEQLPLIEKGLKKKGLELDPKSLSNLTSFPMNAIVSLGGCSASFVSPQGLVVTNHHCAYGAIQYNSSKEKNLLADGFVARSLSDELPATPGSRIFVTESIQDITKDLLKGLEKVEGLKRHEAIEDRRKAMIAECESDAGYRCRVDSFLGSSSYRLTKQLEIRDVRLVQAPPSMIGKFGGDIDNWMWPRHTGDFAFYRAYVGKDGKPADFNKDNVPFKPQGFLKIDTKGVEDGSFVMVAGYPGRTNRHRLAAEVDYTFNTYYTNMKEYMDSRIAAIETAAKTRPELAITYAGTLAGLNNYSKNIEGQKEGFEALNLLNTKKQQERAMLSSWEKASNKDAFKNYNDLNRLIEDSNDARNVDLLLRRAAGSKLLQSAKYLYRLAVEKEKPDAKREAGFQERDMGRFKARLEAMDRRYDQAMDQQLWTMGLKEVYGERKQLPKAYHSLIESANKSGEKAVAEYYKNSKIGDKAHRISLMDASRKKLEASKDPFMKLAVAVYQEELDREMEDKARSGEFQRLRSRYMQNFRVFVEGQGKVLYPDANSTLRITYGTVQGYTNRKGNSHPAFTKLEEIADKHTGKDPFDAPKKQLDLIKKKDYGRYKLDSLGTVPVNFLADLDITGGNSGSATLNGKGELTGLVFDGTIDGVISDWAFDPAYTRSIHVDSRYMLWVLDKFDGADRLLKEMGVEPKASTH</sequence>
<protein>
    <recommendedName>
        <fullName evidence="6">Dipeptidyl-peptidase</fullName>
        <ecNumber evidence="6">3.4.14.-</ecNumber>
    </recommendedName>
</protein>
<dbReference type="GO" id="GO:0070009">
    <property type="term" value="F:serine-type aminopeptidase activity"/>
    <property type="evidence" value="ECO:0007669"/>
    <property type="project" value="UniProtKB-UniRule"/>
</dbReference>
<dbReference type="SUPFAM" id="SSF50494">
    <property type="entry name" value="Trypsin-like serine proteases"/>
    <property type="match status" value="1"/>
</dbReference>
<keyword evidence="5 6" id="KW-0378">Hydrolase</keyword>
<gene>
    <name evidence="7" type="ORF">SAMN06296036_12641</name>
</gene>
<evidence type="ECO:0000256" key="6">
    <source>
        <dbReference type="RuleBase" id="RU366067"/>
    </source>
</evidence>
<dbReference type="GO" id="GO:0043171">
    <property type="term" value="P:peptide catabolic process"/>
    <property type="evidence" value="ECO:0007669"/>
    <property type="project" value="UniProtKB-UniRule"/>
</dbReference>
<accession>A0A1Y6CL63</accession>
<keyword evidence="8" id="KW-1185">Reference proteome</keyword>
<keyword evidence="6" id="KW-0720">Serine protease</keyword>
<evidence type="ECO:0000313" key="7">
    <source>
        <dbReference type="EMBL" id="SMF71160.1"/>
    </source>
</evidence>
<evidence type="ECO:0000256" key="2">
    <source>
        <dbReference type="ARBA" id="ARBA00022438"/>
    </source>
</evidence>
<dbReference type="GO" id="GO:0008239">
    <property type="term" value="F:dipeptidyl-peptidase activity"/>
    <property type="evidence" value="ECO:0007669"/>
    <property type="project" value="UniProtKB-UniRule"/>
</dbReference>
<dbReference type="PANTHER" id="PTHR38469:SF1">
    <property type="entry name" value="PERIPLASMIC PEPTIDASE SUBFAMILY S1B"/>
    <property type="match status" value="1"/>
</dbReference>
<dbReference type="PANTHER" id="PTHR38469">
    <property type="entry name" value="PERIPLASMIC PEPTIDASE SUBFAMILY S1B"/>
    <property type="match status" value="1"/>
</dbReference>
<keyword evidence="4" id="KW-0732">Signal</keyword>
<name>A0A1Y6CL63_9BACT</name>
<keyword evidence="2 6" id="KW-0031">Aminopeptidase</keyword>
<keyword evidence="3 6" id="KW-0645">Protease</keyword>
<reference evidence="8" key="1">
    <citation type="submission" date="2017-04" db="EMBL/GenBank/DDBJ databases">
        <authorList>
            <person name="Varghese N."/>
            <person name="Submissions S."/>
        </authorList>
    </citation>
    <scope>NUCLEOTIDE SEQUENCE [LARGE SCALE GENOMIC DNA]</scope>
    <source>
        <strain evidence="8">RKEM611</strain>
    </source>
</reference>
<evidence type="ECO:0000256" key="3">
    <source>
        <dbReference type="ARBA" id="ARBA00022670"/>
    </source>
</evidence>
<proteinExistence type="inferred from homology"/>
<organism evidence="7 8">
    <name type="scientific">Pseudobacteriovorax antillogorgiicola</name>
    <dbReference type="NCBI Taxonomy" id="1513793"/>
    <lineage>
        <taxon>Bacteria</taxon>
        <taxon>Pseudomonadati</taxon>
        <taxon>Bdellovibrionota</taxon>
        <taxon>Oligoflexia</taxon>
        <taxon>Oligoflexales</taxon>
        <taxon>Pseudobacteriovoracaceae</taxon>
        <taxon>Pseudobacteriovorax</taxon>
    </lineage>
</organism>
<dbReference type="Pfam" id="PF10459">
    <property type="entry name" value="Peptidase_S46"/>
    <property type="match status" value="1"/>
</dbReference>
<dbReference type="Proteomes" id="UP000192907">
    <property type="component" value="Unassembled WGS sequence"/>
</dbReference>
<comment type="function">
    <text evidence="6">Catalyzes the removal of dipeptides from the N-terminus of oligopeptides.</text>
</comment>